<dbReference type="Gene3D" id="3.40.50.1000">
    <property type="entry name" value="HAD superfamily/HAD-like"/>
    <property type="match status" value="1"/>
</dbReference>
<dbReference type="Pfam" id="PF08282">
    <property type="entry name" value="Hydrolase_3"/>
    <property type="match status" value="1"/>
</dbReference>
<dbReference type="Proteomes" id="UP000198832">
    <property type="component" value="Unassembled WGS sequence"/>
</dbReference>
<dbReference type="NCBIfam" id="TIGR01484">
    <property type="entry name" value="HAD-SF-IIB"/>
    <property type="match status" value="1"/>
</dbReference>
<dbReference type="SUPFAM" id="SSF56784">
    <property type="entry name" value="HAD-like"/>
    <property type="match status" value="1"/>
</dbReference>
<dbReference type="InterPro" id="IPR000150">
    <property type="entry name" value="Cof"/>
</dbReference>
<dbReference type="PANTHER" id="PTHR10000:SF8">
    <property type="entry name" value="HAD SUPERFAMILY HYDROLASE-LIKE, TYPE 3"/>
    <property type="match status" value="1"/>
</dbReference>
<reference evidence="1 2" key="1">
    <citation type="submission" date="2016-10" db="EMBL/GenBank/DDBJ databases">
        <authorList>
            <person name="de Groot N.N."/>
        </authorList>
    </citation>
    <scope>NUCLEOTIDE SEQUENCE [LARGE SCALE GENOMIC DNA]</scope>
    <source>
        <strain evidence="1 2">CGMCC 1.7056</strain>
    </source>
</reference>
<dbReference type="GO" id="GO:0016791">
    <property type="term" value="F:phosphatase activity"/>
    <property type="evidence" value="ECO:0007669"/>
    <property type="project" value="TreeGrafter"/>
</dbReference>
<dbReference type="Gene3D" id="3.30.1240.10">
    <property type="match status" value="1"/>
</dbReference>
<gene>
    <name evidence="1" type="ORF">SAMN04487968_102375</name>
</gene>
<evidence type="ECO:0000313" key="1">
    <source>
        <dbReference type="EMBL" id="SFB93948.1"/>
    </source>
</evidence>
<dbReference type="InterPro" id="IPR006379">
    <property type="entry name" value="HAD-SF_hydro_IIB"/>
</dbReference>
<dbReference type="PANTHER" id="PTHR10000">
    <property type="entry name" value="PHOSPHOSERINE PHOSPHATASE"/>
    <property type="match status" value="1"/>
</dbReference>
<dbReference type="InterPro" id="IPR036412">
    <property type="entry name" value="HAD-like_sf"/>
</dbReference>
<dbReference type="OrthoDB" id="3180855at2"/>
<dbReference type="STRING" id="574651.SAMN04487968_102375"/>
<accession>A0A1I1F8B5</accession>
<keyword evidence="2" id="KW-1185">Reference proteome</keyword>
<evidence type="ECO:0000313" key="2">
    <source>
        <dbReference type="Proteomes" id="UP000198832"/>
    </source>
</evidence>
<dbReference type="NCBIfam" id="TIGR00099">
    <property type="entry name" value="Cof-subfamily"/>
    <property type="match status" value="1"/>
</dbReference>
<protein>
    <recommendedName>
        <fullName evidence="3">Cof subfamily of IIB subfamily of haloacid dehalogenase superfamily/HAD-superfamily hydrolase, subfamily IIB</fullName>
    </recommendedName>
</protein>
<name>A0A1I1F8B5_9ACTN</name>
<dbReference type="EMBL" id="FOLB01000002">
    <property type="protein sequence ID" value="SFB93948.1"/>
    <property type="molecule type" value="Genomic_DNA"/>
</dbReference>
<organism evidence="1 2">
    <name type="scientific">Nocardioides terrae</name>
    <dbReference type="NCBI Taxonomy" id="574651"/>
    <lineage>
        <taxon>Bacteria</taxon>
        <taxon>Bacillati</taxon>
        <taxon>Actinomycetota</taxon>
        <taxon>Actinomycetes</taxon>
        <taxon>Propionibacteriales</taxon>
        <taxon>Nocardioidaceae</taxon>
        <taxon>Nocardioides</taxon>
    </lineage>
</organism>
<dbReference type="InterPro" id="IPR023214">
    <property type="entry name" value="HAD_sf"/>
</dbReference>
<proteinExistence type="predicted"/>
<sequence>MVVGENAGVVPADERAEHLPGLVATDLDGTLVRSDGTVSAYTAEILAELDDRGVHVVFVTGRPLRWTREVFSYVGSHGLAIVSNGALVWDVANDRPWLERPLQPEVGREVALALRAAIPGVRFAVETLEGWTMETGYVRHEADDEHGFAPRAVGVLEDLFAVPVLKLLARGGGLGADDFLAAGVEVVGDRVNVTHSSFPLLEISAREVTKASTLALIADRLAVDSADVVAFGDMPNDLPMLTWAGTSYAMADAHPTVLACATHVAPGHDEDGVAQVLAGVLAR</sequence>
<dbReference type="AlphaFoldDB" id="A0A1I1F8B5"/>
<evidence type="ECO:0008006" key="3">
    <source>
        <dbReference type="Google" id="ProtNLM"/>
    </source>
</evidence>
<dbReference type="GO" id="GO:0000287">
    <property type="term" value="F:magnesium ion binding"/>
    <property type="evidence" value="ECO:0007669"/>
    <property type="project" value="TreeGrafter"/>
</dbReference>
<dbReference type="GO" id="GO:0005829">
    <property type="term" value="C:cytosol"/>
    <property type="evidence" value="ECO:0007669"/>
    <property type="project" value="TreeGrafter"/>
</dbReference>